<evidence type="ECO:0000313" key="5">
    <source>
        <dbReference type="EMBL" id="QSL64401.1"/>
    </source>
</evidence>
<dbReference type="GO" id="GO:0031267">
    <property type="term" value="F:small GTPase binding"/>
    <property type="evidence" value="ECO:0007669"/>
    <property type="project" value="TreeGrafter"/>
</dbReference>
<feature type="region of interest" description="Disordered" evidence="4">
    <location>
        <begin position="356"/>
        <end position="390"/>
    </location>
</feature>
<evidence type="ECO:0000256" key="2">
    <source>
        <dbReference type="ARBA" id="ARBA00022614"/>
    </source>
</evidence>
<keyword evidence="2" id="KW-0433">Leucine-rich repeat</keyword>
<dbReference type="GO" id="GO:0005096">
    <property type="term" value="F:GTPase activator activity"/>
    <property type="evidence" value="ECO:0007669"/>
    <property type="project" value="UniProtKB-KW"/>
</dbReference>
<keyword evidence="3" id="KW-0677">Repeat</keyword>
<evidence type="ECO:0000256" key="4">
    <source>
        <dbReference type="SAM" id="MobiDB-lite"/>
    </source>
</evidence>
<dbReference type="OrthoDB" id="184583at2759"/>
<dbReference type="GO" id="GO:0048471">
    <property type="term" value="C:perinuclear region of cytoplasm"/>
    <property type="evidence" value="ECO:0007669"/>
    <property type="project" value="TreeGrafter"/>
</dbReference>
<dbReference type="GO" id="GO:0005634">
    <property type="term" value="C:nucleus"/>
    <property type="evidence" value="ECO:0007669"/>
    <property type="project" value="TreeGrafter"/>
</dbReference>
<protein>
    <recommendedName>
        <fullName evidence="7">Ran GTPase-activating protein 1</fullName>
    </recommendedName>
</protein>
<dbReference type="GO" id="GO:0005829">
    <property type="term" value="C:cytosol"/>
    <property type="evidence" value="ECO:0007669"/>
    <property type="project" value="TreeGrafter"/>
</dbReference>
<reference evidence="5" key="1">
    <citation type="submission" date="2020-06" db="EMBL/GenBank/DDBJ databases">
        <title>Genomes of multiple members of Pneumocystis genus reveal paths to human pathogen Pneumocystis jirovecii.</title>
        <authorList>
            <person name="Cisse O.H."/>
            <person name="Ma L."/>
            <person name="Dekker J."/>
            <person name="Khil P."/>
            <person name="Jo J."/>
            <person name="Brenchley J."/>
            <person name="Blair R."/>
            <person name="Pahar B."/>
            <person name="Chabe M."/>
            <person name="Van Rompay K.A."/>
            <person name="Keesler R."/>
            <person name="Sukura A."/>
            <person name="Hirsch V."/>
            <person name="Kutty G."/>
            <person name="Liu Y."/>
            <person name="Peng L."/>
            <person name="Chen J."/>
            <person name="Song J."/>
            <person name="Weissenbacher-Lang C."/>
            <person name="Xu J."/>
            <person name="Upham N.S."/>
            <person name="Stajich J.E."/>
            <person name="Cuomo C.A."/>
            <person name="Cushion M.T."/>
            <person name="Kovacs J.A."/>
        </authorList>
    </citation>
    <scope>NUCLEOTIDE SEQUENCE</scope>
    <source>
        <strain evidence="5">2A</strain>
    </source>
</reference>
<dbReference type="SUPFAM" id="SSF52047">
    <property type="entry name" value="RNI-like"/>
    <property type="match status" value="1"/>
</dbReference>
<dbReference type="Pfam" id="PF13516">
    <property type="entry name" value="LRR_6"/>
    <property type="match status" value="1"/>
</dbReference>
<evidence type="ECO:0000256" key="1">
    <source>
        <dbReference type="ARBA" id="ARBA00022468"/>
    </source>
</evidence>
<dbReference type="Proteomes" id="UP000663699">
    <property type="component" value="Chromosome 2"/>
</dbReference>
<sequence>MLKVSKKIKSFSSEGSGLLSEIPELIGRGLKLESREETLSAIEQLVLEDNISEIYLNGNTMSVEACQVLGEVIQTKKDLEVADFSDIFTGRSAKEIPFALEYLLSGLISCGKCSTVYLSDNAFGSTASKPLITFLSRHRPLKHLYLTNNGLGPSAGACVARALEELAEIQSVEPSVYLETLVCGRNRLENASMNAWSSCFRAHKNLRHVKMPQNGIRSEGICILLKTGLSECSRLQTLDLQDNTFTVSGAKTLVRMLPKWPHLVELGISDCLLSKAGGKLLAQALFDTDFMQLKILRLQYNGIDEEGVKILGNAIERSLPNLELLELNGNVFSEEDESVEKIRNIFEKREKGVLDDLDDMEEPSESDIMEESSEPENLDDLNEETDDIDEKEIKFPIKKETGTNISDLLEKTSLT</sequence>
<dbReference type="InterPro" id="IPR001611">
    <property type="entry name" value="Leu-rich_rpt"/>
</dbReference>
<evidence type="ECO:0000313" key="6">
    <source>
        <dbReference type="Proteomes" id="UP000663699"/>
    </source>
</evidence>
<dbReference type="PANTHER" id="PTHR24113">
    <property type="entry name" value="RAN GTPASE-ACTIVATING PROTEIN 1"/>
    <property type="match status" value="1"/>
</dbReference>
<organism evidence="5 6">
    <name type="scientific">Pneumocystis wakefieldiae</name>
    <dbReference type="NCBI Taxonomy" id="38082"/>
    <lineage>
        <taxon>Eukaryota</taxon>
        <taxon>Fungi</taxon>
        <taxon>Dikarya</taxon>
        <taxon>Ascomycota</taxon>
        <taxon>Taphrinomycotina</taxon>
        <taxon>Pneumocystomycetes</taxon>
        <taxon>Pneumocystaceae</taxon>
        <taxon>Pneumocystis</taxon>
    </lineage>
</organism>
<dbReference type="CDD" id="cd00116">
    <property type="entry name" value="LRR_RI"/>
    <property type="match status" value="1"/>
</dbReference>
<dbReference type="GO" id="GO:0006913">
    <property type="term" value="P:nucleocytoplasmic transport"/>
    <property type="evidence" value="ECO:0007669"/>
    <property type="project" value="TreeGrafter"/>
</dbReference>
<dbReference type="InterPro" id="IPR027038">
    <property type="entry name" value="RanGap"/>
</dbReference>
<evidence type="ECO:0008006" key="7">
    <source>
        <dbReference type="Google" id="ProtNLM"/>
    </source>
</evidence>
<dbReference type="PANTHER" id="PTHR24113:SF12">
    <property type="entry name" value="RAN GTPASE-ACTIVATING PROTEIN 1"/>
    <property type="match status" value="1"/>
</dbReference>
<proteinExistence type="predicted"/>
<dbReference type="AlphaFoldDB" id="A0A899FRJ0"/>
<keyword evidence="6" id="KW-1185">Reference proteome</keyword>
<accession>A0A899FRJ0</accession>
<dbReference type="SMART" id="SM00368">
    <property type="entry name" value="LRR_RI"/>
    <property type="match status" value="6"/>
</dbReference>
<evidence type="ECO:0000256" key="3">
    <source>
        <dbReference type="ARBA" id="ARBA00022737"/>
    </source>
</evidence>
<dbReference type="EMBL" id="CP054533">
    <property type="protein sequence ID" value="QSL64401.1"/>
    <property type="molecule type" value="Genomic_DNA"/>
</dbReference>
<dbReference type="Gene3D" id="3.80.10.10">
    <property type="entry name" value="Ribonuclease Inhibitor"/>
    <property type="match status" value="1"/>
</dbReference>
<name>A0A899FRJ0_9ASCO</name>
<dbReference type="InterPro" id="IPR032675">
    <property type="entry name" value="LRR_dom_sf"/>
</dbReference>
<gene>
    <name evidence="5" type="ORF">MERGE_001702</name>
</gene>
<keyword evidence="1" id="KW-0343">GTPase activation</keyword>